<comment type="similarity">
    <text evidence="1">Belongs to the bacterial solute-binding protein 1 family.</text>
</comment>
<organism evidence="4 5">
    <name type="scientific">Paenibacillus thiaminolyticus</name>
    <name type="common">Bacillus thiaminolyticus</name>
    <dbReference type="NCBI Taxonomy" id="49283"/>
    <lineage>
        <taxon>Bacteria</taxon>
        <taxon>Bacillati</taxon>
        <taxon>Bacillota</taxon>
        <taxon>Bacilli</taxon>
        <taxon>Bacillales</taxon>
        <taxon>Paenibacillaceae</taxon>
        <taxon>Paenibacillus</taxon>
    </lineage>
</organism>
<evidence type="ECO:0000256" key="1">
    <source>
        <dbReference type="ARBA" id="ARBA00008520"/>
    </source>
</evidence>
<evidence type="ECO:0000313" key="4">
    <source>
        <dbReference type="EMBL" id="QDM45506.1"/>
    </source>
</evidence>
<dbReference type="InterPro" id="IPR006059">
    <property type="entry name" value="SBP"/>
</dbReference>
<dbReference type="PROSITE" id="PS51257">
    <property type="entry name" value="PROKAR_LIPOPROTEIN"/>
    <property type="match status" value="1"/>
</dbReference>
<protein>
    <submittedName>
        <fullName evidence="4">Extracellular solute-binding protein</fullName>
    </submittedName>
</protein>
<reference evidence="3 6" key="2">
    <citation type="submission" date="2022-05" db="EMBL/GenBank/DDBJ databases">
        <title>Genome Sequencing of Bee-Associated Microbes.</title>
        <authorList>
            <person name="Dunlap C."/>
        </authorList>
    </citation>
    <scope>NUCLEOTIDE SEQUENCE [LARGE SCALE GENOMIC DNA]</scope>
    <source>
        <strain evidence="3 6">NRRL B-14613</strain>
    </source>
</reference>
<evidence type="ECO:0000313" key="5">
    <source>
        <dbReference type="Proteomes" id="UP000315377"/>
    </source>
</evidence>
<dbReference type="RefSeq" id="WP_087440573.1">
    <property type="nucleotide sequence ID" value="NZ_CABMNB010000007.1"/>
</dbReference>
<keyword evidence="6" id="KW-1185">Reference proteome</keyword>
<dbReference type="EMBL" id="CP041405">
    <property type="protein sequence ID" value="QDM45506.1"/>
    <property type="molecule type" value="Genomic_DNA"/>
</dbReference>
<accession>A0AAP9DWJ6</accession>
<sequence>MMRLSAIAQKSLLLLGVVVLLSGCFGSKPVLEELGEEGKGTIKILYYNEDDFYREYGNAFNVKFPNIEFDIVSTKELMAKRISGEDFDYRSELAKWVDLHKPDVLLLAGDEYEEYAQAGKLFNLEPLIKQEQFDVDGYMPGLIDSLREKGGGSLYGLTPNFLTSVIFYNADLFAEHGIELPRGGLSWQELFDLAARFKGAGTADEPVYGLYAGDGDAAELLESIARTLKLQRFDAQGASVLLESEGWKQAFRMTADAVRSRTVKVLGAGETPSYLPSDDLFMNGQAAMVIAGSGLAYNINDPSYSKKAKKFEWGIVPVPVDPANPGESPFASYRETFAISAESANKRAAWEFIKYVAGPERASSDAQGMLYQLPTRIGFVKDLNGKSAEPLYALKPMDRKYERLDKKIPKSFDDAYAPLLNEALQAVIDQTSSVDEALANLQQQAQAALQAARSGQ</sequence>
<dbReference type="PANTHER" id="PTHR43649:SF29">
    <property type="entry name" value="OSMOPROTECTIVE COMPOUNDS-BINDING PROTEIN GGTB"/>
    <property type="match status" value="1"/>
</dbReference>
<dbReference type="Pfam" id="PF01547">
    <property type="entry name" value="SBP_bac_1"/>
    <property type="match status" value="1"/>
</dbReference>
<name>A0AAP9DWJ6_PANTH</name>
<dbReference type="Proteomes" id="UP000315377">
    <property type="component" value="Chromosome"/>
</dbReference>
<dbReference type="InterPro" id="IPR050490">
    <property type="entry name" value="Bact_solute-bd_prot1"/>
</dbReference>
<evidence type="ECO:0000256" key="2">
    <source>
        <dbReference type="ARBA" id="ARBA00022448"/>
    </source>
</evidence>
<keyword evidence="2" id="KW-0813">Transport</keyword>
<reference evidence="4 5" key="1">
    <citation type="submission" date="2019-07" db="EMBL/GenBank/DDBJ databases">
        <title>Paenibacillus thiaminolyticus NRRL B-4156.</title>
        <authorList>
            <person name="Hehnly C."/>
            <person name="Zhang L."/>
        </authorList>
    </citation>
    <scope>NUCLEOTIDE SEQUENCE [LARGE SCALE GENOMIC DNA]</scope>
    <source>
        <strain evidence="4 5">NRRL B-4156</strain>
    </source>
</reference>
<evidence type="ECO:0000313" key="6">
    <source>
        <dbReference type="Proteomes" id="UP001209276"/>
    </source>
</evidence>
<proteinExistence type="inferred from homology"/>
<dbReference type="EMBL" id="JAMDMM010000053">
    <property type="protein sequence ID" value="MCY9610284.1"/>
    <property type="molecule type" value="Genomic_DNA"/>
</dbReference>
<dbReference type="GeneID" id="76998250"/>
<evidence type="ECO:0000313" key="3">
    <source>
        <dbReference type="EMBL" id="MCY9610284.1"/>
    </source>
</evidence>
<dbReference type="Gene3D" id="3.40.190.10">
    <property type="entry name" value="Periplasmic binding protein-like II"/>
    <property type="match status" value="1"/>
</dbReference>
<gene>
    <name evidence="4" type="ORF">FLT43_20020</name>
    <name evidence="3" type="ORF">M5W83_24350</name>
</gene>
<dbReference type="PANTHER" id="PTHR43649">
    <property type="entry name" value="ARABINOSE-BINDING PROTEIN-RELATED"/>
    <property type="match status" value="1"/>
</dbReference>
<dbReference type="AlphaFoldDB" id="A0AAP9DWJ6"/>
<dbReference type="SUPFAM" id="SSF53850">
    <property type="entry name" value="Periplasmic binding protein-like II"/>
    <property type="match status" value="1"/>
</dbReference>
<dbReference type="Proteomes" id="UP001209276">
    <property type="component" value="Unassembled WGS sequence"/>
</dbReference>